<dbReference type="AlphaFoldDB" id="A0A5E4PFX2"/>
<keyword evidence="2" id="KW-0378">Hydrolase</keyword>
<dbReference type="GO" id="GO:0004180">
    <property type="term" value="F:carboxypeptidase activity"/>
    <property type="evidence" value="ECO:0007669"/>
    <property type="project" value="UniProtKB-KW"/>
</dbReference>
<dbReference type="RefSeq" id="WP_148338740.1">
    <property type="nucleotide sequence ID" value="NZ_LR699119.1"/>
</dbReference>
<keyword evidence="2" id="KW-0121">Carboxypeptidase</keyword>
<reference evidence="2 3" key="1">
    <citation type="submission" date="2019-08" db="EMBL/GenBank/DDBJ databases">
        <authorList>
            <person name="Guy L."/>
        </authorList>
    </citation>
    <scope>NUCLEOTIDE SEQUENCE [LARGE SCALE GENOMIC DNA]</scope>
    <source>
        <strain evidence="2 3">SGT-108</strain>
    </source>
</reference>
<gene>
    <name evidence="2" type="ORF">AQUSIP_07220</name>
</gene>
<dbReference type="Gene3D" id="3.40.710.10">
    <property type="entry name" value="DD-peptidase/beta-lactamase superfamily"/>
    <property type="match status" value="1"/>
</dbReference>
<dbReference type="Proteomes" id="UP000324194">
    <property type="component" value="Chromosome 1"/>
</dbReference>
<evidence type="ECO:0000259" key="1">
    <source>
        <dbReference type="Pfam" id="PF00144"/>
    </source>
</evidence>
<name>A0A5E4PFX2_9COXI</name>
<dbReference type="KEGG" id="asip:AQUSIP_07220"/>
<dbReference type="PANTHER" id="PTHR46825">
    <property type="entry name" value="D-ALANYL-D-ALANINE-CARBOXYPEPTIDASE/ENDOPEPTIDASE AMPH"/>
    <property type="match status" value="1"/>
</dbReference>
<dbReference type="InterPro" id="IPR012338">
    <property type="entry name" value="Beta-lactam/transpept-like"/>
</dbReference>
<feature type="domain" description="Beta-lactamase-related" evidence="1">
    <location>
        <begin position="30"/>
        <end position="344"/>
    </location>
</feature>
<dbReference type="SUPFAM" id="SSF56601">
    <property type="entry name" value="beta-lactamase/transpeptidase-like"/>
    <property type="match status" value="1"/>
</dbReference>
<dbReference type="EMBL" id="LR699119">
    <property type="protein sequence ID" value="VVC75432.1"/>
    <property type="molecule type" value="Genomic_DNA"/>
</dbReference>
<evidence type="ECO:0000313" key="3">
    <source>
        <dbReference type="Proteomes" id="UP000324194"/>
    </source>
</evidence>
<evidence type="ECO:0000313" key="2">
    <source>
        <dbReference type="EMBL" id="VVC75432.1"/>
    </source>
</evidence>
<keyword evidence="2" id="KW-0645">Protease</keyword>
<proteinExistence type="predicted"/>
<keyword evidence="3" id="KW-1185">Reference proteome</keyword>
<dbReference type="PANTHER" id="PTHR46825:SF7">
    <property type="entry name" value="D-ALANYL-D-ALANINE CARBOXYPEPTIDASE"/>
    <property type="match status" value="1"/>
</dbReference>
<dbReference type="InterPro" id="IPR001466">
    <property type="entry name" value="Beta-lactam-related"/>
</dbReference>
<organism evidence="2 3">
    <name type="scientific">Aquicella siphonis</name>
    <dbReference type="NCBI Taxonomy" id="254247"/>
    <lineage>
        <taxon>Bacteria</taxon>
        <taxon>Pseudomonadati</taxon>
        <taxon>Pseudomonadota</taxon>
        <taxon>Gammaproteobacteria</taxon>
        <taxon>Legionellales</taxon>
        <taxon>Coxiellaceae</taxon>
        <taxon>Aquicella</taxon>
    </lineage>
</organism>
<dbReference type="OrthoDB" id="9799367at2"/>
<accession>A0A5E4PFX2</accession>
<sequence length="370" mass="41977">MKGYRKIFIFVISILFLINPVYAVVDKNWLDSKVKAFVKNKPVKAMIYGLWIDGTPVSINAVGESMTGVPATVNMHYRIGGITETMLTAALMLLVEENRIRLDDKISRWYPDLPNADLVTVKMLANCTSGYPDYVYNRKFIDEVINNPFRSWTDKDLIDYATMEKPKFKPGTSQHYSHTDFVILGSILSQVSHLSTNELLNNYIFKRVGMNNTQFNLNAMMPHPVLHAFSQDRGIYEESTYWNPSWTSNSGAVVSNITDIGKWAHAWMRKGLLTEKSIQILRAPDTVGKGKNTNDFYFAMGFVNVNHWLIQNPSFGGYSGVFGVLPEKNMVFIAVNTLNESRPDDTNYSVELLRDLAMDLAPDYPIPVSR</sequence>
<protein>
    <submittedName>
        <fullName evidence="2">D-alanyl-D-alanine carboxypeptidase</fullName>
    </submittedName>
</protein>
<dbReference type="InterPro" id="IPR050491">
    <property type="entry name" value="AmpC-like"/>
</dbReference>
<dbReference type="Pfam" id="PF00144">
    <property type="entry name" value="Beta-lactamase"/>
    <property type="match status" value="1"/>
</dbReference>